<evidence type="ECO:0000256" key="2">
    <source>
        <dbReference type="ARBA" id="ARBA00023315"/>
    </source>
</evidence>
<dbReference type="InterPro" id="IPR002123">
    <property type="entry name" value="Plipid/glycerol_acylTrfase"/>
</dbReference>
<dbReference type="CDD" id="cd07989">
    <property type="entry name" value="LPLAT_AGPAT-like"/>
    <property type="match status" value="1"/>
</dbReference>
<dbReference type="RefSeq" id="WP_301130357.1">
    <property type="nucleotide sequence ID" value="NZ_JAUHPV010000012.1"/>
</dbReference>
<sequence length="241" mass="26332">MATPETRGYKAAAIFLRSIFGPVTRKDWHGAENLPKDSGFIAVSNHASYADPITLAHYLYLNGHPPRFLAKSSLFEAPVLGKMLYGVDQIPVYRGTTKAKDAVDKGIEVLRRGDCIAMFPEGTLTRDPELWPMVARTGAARMALDAGVPIVPVAQWGAHKLLAPYGKVPKPIPPKKITVVAGPPLDFSDLKEGARDAETLRIATNRIIDTLTHMLEDIRGEKAPEGRWDMRRGERVIGGGS</sequence>
<protein>
    <submittedName>
        <fullName evidence="4">Lysophospholipid acyltransferase family protein</fullName>
    </submittedName>
</protein>
<evidence type="ECO:0000313" key="5">
    <source>
        <dbReference type="Proteomes" id="UP001172738"/>
    </source>
</evidence>
<proteinExistence type="predicted"/>
<evidence type="ECO:0000259" key="3">
    <source>
        <dbReference type="SMART" id="SM00563"/>
    </source>
</evidence>
<keyword evidence="2 4" id="KW-0012">Acyltransferase</keyword>
<dbReference type="Pfam" id="PF01553">
    <property type="entry name" value="Acyltransferase"/>
    <property type="match status" value="1"/>
</dbReference>
<accession>A0ABT8G4V0</accession>
<evidence type="ECO:0000256" key="1">
    <source>
        <dbReference type="ARBA" id="ARBA00022679"/>
    </source>
</evidence>
<dbReference type="PANTHER" id="PTHR10434:SF55">
    <property type="entry name" value="POSSIBLE ACYLTRANSFERASE"/>
    <property type="match status" value="1"/>
</dbReference>
<dbReference type="GO" id="GO:0016746">
    <property type="term" value="F:acyltransferase activity"/>
    <property type="evidence" value="ECO:0007669"/>
    <property type="project" value="UniProtKB-KW"/>
</dbReference>
<dbReference type="Proteomes" id="UP001172738">
    <property type="component" value="Unassembled WGS sequence"/>
</dbReference>
<evidence type="ECO:0000313" key="4">
    <source>
        <dbReference type="EMBL" id="MDN4474166.1"/>
    </source>
</evidence>
<gene>
    <name evidence="4" type="ORF">QQX04_14285</name>
</gene>
<dbReference type="PANTHER" id="PTHR10434">
    <property type="entry name" value="1-ACYL-SN-GLYCEROL-3-PHOSPHATE ACYLTRANSFERASE"/>
    <property type="match status" value="1"/>
</dbReference>
<keyword evidence="5" id="KW-1185">Reference proteome</keyword>
<reference evidence="4" key="1">
    <citation type="submission" date="2023-06" db="EMBL/GenBank/DDBJ databases">
        <title>SYSU T00b26.</title>
        <authorList>
            <person name="Gao L."/>
            <person name="Fang B.-Z."/>
            <person name="Li W.-J."/>
        </authorList>
    </citation>
    <scope>NUCLEOTIDE SEQUENCE</scope>
    <source>
        <strain evidence="4">SYSU T00b26</strain>
    </source>
</reference>
<dbReference type="SUPFAM" id="SSF69593">
    <property type="entry name" value="Glycerol-3-phosphate (1)-acyltransferase"/>
    <property type="match status" value="1"/>
</dbReference>
<organism evidence="4 5">
    <name type="scientific">Demequina zhanjiangensis</name>
    <dbReference type="NCBI Taxonomy" id="3051659"/>
    <lineage>
        <taxon>Bacteria</taxon>
        <taxon>Bacillati</taxon>
        <taxon>Actinomycetota</taxon>
        <taxon>Actinomycetes</taxon>
        <taxon>Micrococcales</taxon>
        <taxon>Demequinaceae</taxon>
        <taxon>Demequina</taxon>
    </lineage>
</organism>
<dbReference type="EMBL" id="JAUHPV010000012">
    <property type="protein sequence ID" value="MDN4474166.1"/>
    <property type="molecule type" value="Genomic_DNA"/>
</dbReference>
<name>A0ABT8G4V0_9MICO</name>
<dbReference type="SMART" id="SM00563">
    <property type="entry name" value="PlsC"/>
    <property type="match status" value="1"/>
</dbReference>
<comment type="caution">
    <text evidence="4">The sequence shown here is derived from an EMBL/GenBank/DDBJ whole genome shotgun (WGS) entry which is preliminary data.</text>
</comment>
<feature type="domain" description="Phospholipid/glycerol acyltransferase" evidence="3">
    <location>
        <begin position="40"/>
        <end position="158"/>
    </location>
</feature>
<keyword evidence="1" id="KW-0808">Transferase</keyword>